<keyword evidence="4" id="KW-1185">Reference proteome</keyword>
<dbReference type="SMART" id="SM00382">
    <property type="entry name" value="AAA"/>
    <property type="match status" value="1"/>
</dbReference>
<comment type="caution">
    <text evidence="3">The sequence shown here is derived from an EMBL/GenBank/DDBJ whole genome shotgun (WGS) entry which is preliminary data.</text>
</comment>
<keyword evidence="1" id="KW-0732">Signal</keyword>
<dbReference type="InterPro" id="IPR027417">
    <property type="entry name" value="P-loop_NTPase"/>
</dbReference>
<dbReference type="EMBL" id="CALNXJ010000032">
    <property type="protein sequence ID" value="CAH3138777.1"/>
    <property type="molecule type" value="Genomic_DNA"/>
</dbReference>
<dbReference type="Pfam" id="PF05729">
    <property type="entry name" value="NACHT"/>
    <property type="match status" value="1"/>
</dbReference>
<feature type="non-terminal residue" evidence="3">
    <location>
        <position position="1"/>
    </location>
</feature>
<dbReference type="Gene3D" id="3.40.50.300">
    <property type="entry name" value="P-loop containing nucleotide triphosphate hydrolases"/>
    <property type="match status" value="1"/>
</dbReference>
<dbReference type="GO" id="GO:0043531">
    <property type="term" value="F:ADP binding"/>
    <property type="evidence" value="ECO:0007669"/>
    <property type="project" value="InterPro"/>
</dbReference>
<feature type="signal peptide" evidence="1">
    <location>
        <begin position="1"/>
        <end position="17"/>
    </location>
</feature>
<dbReference type="InterPro" id="IPR019734">
    <property type="entry name" value="TPR_rpt"/>
</dbReference>
<dbReference type="PRINTS" id="PR00364">
    <property type="entry name" value="DISEASERSIST"/>
</dbReference>
<reference evidence="3 4" key="1">
    <citation type="submission" date="2022-05" db="EMBL/GenBank/DDBJ databases">
        <authorList>
            <consortium name="Genoscope - CEA"/>
            <person name="William W."/>
        </authorList>
    </citation>
    <scope>NUCLEOTIDE SEQUENCE [LARGE SCALE GENOMIC DNA]</scope>
</reference>
<dbReference type="PANTHER" id="PTHR47691">
    <property type="entry name" value="REGULATOR-RELATED"/>
    <property type="match status" value="1"/>
</dbReference>
<name>A0AAU9X6P0_9CNID</name>
<evidence type="ECO:0000256" key="1">
    <source>
        <dbReference type="SAM" id="SignalP"/>
    </source>
</evidence>
<feature type="chain" id="PRO_5043594570" description="AAA+ ATPase domain-containing protein" evidence="1">
    <location>
        <begin position="18"/>
        <end position="695"/>
    </location>
</feature>
<dbReference type="Pfam" id="PF13424">
    <property type="entry name" value="TPR_12"/>
    <property type="match status" value="1"/>
</dbReference>
<evidence type="ECO:0000313" key="3">
    <source>
        <dbReference type="EMBL" id="CAH3138777.1"/>
    </source>
</evidence>
<dbReference type="PANTHER" id="PTHR47691:SF3">
    <property type="entry name" value="HTH-TYPE TRANSCRIPTIONAL REGULATOR RV0890C-RELATED"/>
    <property type="match status" value="1"/>
</dbReference>
<dbReference type="SMART" id="SM00028">
    <property type="entry name" value="TPR"/>
    <property type="match status" value="3"/>
</dbReference>
<organism evidence="3 4">
    <name type="scientific">Pocillopora meandrina</name>
    <dbReference type="NCBI Taxonomy" id="46732"/>
    <lineage>
        <taxon>Eukaryota</taxon>
        <taxon>Metazoa</taxon>
        <taxon>Cnidaria</taxon>
        <taxon>Anthozoa</taxon>
        <taxon>Hexacorallia</taxon>
        <taxon>Scleractinia</taxon>
        <taxon>Astrocoeniina</taxon>
        <taxon>Pocilloporidae</taxon>
        <taxon>Pocillopora</taxon>
    </lineage>
</organism>
<dbReference type="Proteomes" id="UP001159428">
    <property type="component" value="Unassembled WGS sequence"/>
</dbReference>
<dbReference type="InterPro" id="IPR011990">
    <property type="entry name" value="TPR-like_helical_dom_sf"/>
</dbReference>
<dbReference type="SUPFAM" id="SSF52540">
    <property type="entry name" value="P-loop containing nucleoside triphosphate hydrolases"/>
    <property type="match status" value="1"/>
</dbReference>
<dbReference type="AlphaFoldDB" id="A0AAU9X6P0"/>
<evidence type="ECO:0000259" key="2">
    <source>
        <dbReference type="SMART" id="SM00382"/>
    </source>
</evidence>
<proteinExistence type="predicted"/>
<gene>
    <name evidence="3" type="ORF">PMEA_00018596</name>
</gene>
<dbReference type="InterPro" id="IPR003593">
    <property type="entry name" value="AAA+_ATPase"/>
</dbReference>
<dbReference type="SUPFAM" id="SSF48452">
    <property type="entry name" value="TPR-like"/>
    <property type="match status" value="1"/>
</dbReference>
<protein>
    <recommendedName>
        <fullName evidence="2">AAA+ ATPase domain-containing protein</fullName>
    </recommendedName>
</protein>
<dbReference type="Gene3D" id="1.25.40.10">
    <property type="entry name" value="Tetratricopeptide repeat domain"/>
    <property type="match status" value="1"/>
</dbReference>
<dbReference type="InterPro" id="IPR007111">
    <property type="entry name" value="NACHT_NTPase"/>
</dbReference>
<evidence type="ECO:0000313" key="4">
    <source>
        <dbReference type="Proteomes" id="UP001159428"/>
    </source>
</evidence>
<feature type="domain" description="AAA+ ATPase" evidence="2">
    <location>
        <begin position="45"/>
        <end position="201"/>
    </location>
</feature>
<accession>A0AAU9X6P0</accession>
<sequence>SHRTILGLLAGISRTLSLLPPMVPHFVNRKTECDEIRKYLSPLHSCRCLHIHGATGIGKTTVATKVANDILNSDGRTVVIYVNCRNIKLSHDFAEKALQQVYHVPVEYPIPELKNRLKSQDFFTILLLDNFEFILHLDDRMQLPESELSLQEMNPSEEGSKIKNLINEILMVADKVKLLVTSSEKVSFPESGQEMVHLSPFKPEESVELLRRVWKDRQVDTTQAHDLSEICSGIPLVLYTLASSHNNLLSLLKETTCSSPQEKFEFLTKIQTVSENMKINVCIDYCFERLVSIEKCALIRFALLRGRFSLSEAMKIFQSTEMSASQLRRCGLELSKRSLLEEHIIGDECSYTLLRVIRDYCETKAMEPEFCEVILDARRAFILHFLTFLKDIFKMFLSQNASEAIAAFQKDEANVMQLVEWCRNGQMDEEQTGKCIDVFNSVTELLAKMMGKAKFEYAFNSLRKRCKEMKDQTRLSDCLTSLGLKEVFSCSCPPIGPCALHAEIAKEYFTKADGIQRNLGVKKGNSRAQCLAKLGRCLATEGFFEEAKEKVQQAIRIRSEGQDDNVMLGATYNDLGVILSLKGNHEQAIKVRERKTLPIYRKTLGKHPFTATILNSLSNNYFALGKYNTAERYSEEALKIRLELLKDHRDTAKSLFDLAMVHKMKEEFEPAKRCLERCEAMQKKILDEKNNDLTR</sequence>